<protein>
    <submittedName>
        <fullName evidence="2">Uncharacterized protein</fullName>
    </submittedName>
</protein>
<evidence type="ECO:0000256" key="1">
    <source>
        <dbReference type="SAM" id="Phobius"/>
    </source>
</evidence>
<dbReference type="Proteomes" id="UP000480350">
    <property type="component" value="Unassembled WGS sequence"/>
</dbReference>
<feature type="transmembrane region" description="Helical" evidence="1">
    <location>
        <begin position="31"/>
        <end position="52"/>
    </location>
</feature>
<dbReference type="RefSeq" id="WP_160764950.1">
    <property type="nucleotide sequence ID" value="NZ_WUPT01000002.1"/>
</dbReference>
<dbReference type="EMBL" id="WUPT01000002">
    <property type="protein sequence ID" value="MXQ09091.1"/>
    <property type="molecule type" value="Genomic_DNA"/>
</dbReference>
<name>A0A7C9MEW1_9RHOB</name>
<reference evidence="2 3" key="1">
    <citation type="submission" date="2019-12" db="EMBL/GenBank/DDBJ databases">
        <authorList>
            <person name="Lee S.D."/>
        </authorList>
    </citation>
    <scope>NUCLEOTIDE SEQUENCE [LARGE SCALE GENOMIC DNA]</scope>
    <source>
        <strain evidence="2 3">GH1-50</strain>
    </source>
</reference>
<keyword evidence="3" id="KW-1185">Reference proteome</keyword>
<sequence>MAFAAVLFALPFAFASAVVLAVLHGLGLTETALLYVLAGSGGMASFLIAASVSEAVDRT</sequence>
<keyword evidence="1" id="KW-0472">Membrane</keyword>
<proteinExistence type="predicted"/>
<gene>
    <name evidence="2" type="ORF">GQ651_14685</name>
</gene>
<evidence type="ECO:0000313" key="2">
    <source>
        <dbReference type="EMBL" id="MXQ09091.1"/>
    </source>
</evidence>
<evidence type="ECO:0000313" key="3">
    <source>
        <dbReference type="Proteomes" id="UP000480350"/>
    </source>
</evidence>
<dbReference type="AlphaFoldDB" id="A0A7C9MEW1"/>
<keyword evidence="1" id="KW-0812">Transmembrane</keyword>
<organism evidence="2 3">
    <name type="scientific">Kangsaoukella pontilimi</name>
    <dbReference type="NCBI Taxonomy" id="2691042"/>
    <lineage>
        <taxon>Bacteria</taxon>
        <taxon>Pseudomonadati</taxon>
        <taxon>Pseudomonadota</taxon>
        <taxon>Alphaproteobacteria</taxon>
        <taxon>Rhodobacterales</taxon>
        <taxon>Paracoccaceae</taxon>
        <taxon>Kangsaoukella</taxon>
    </lineage>
</organism>
<reference evidence="2 3" key="2">
    <citation type="submission" date="2020-03" db="EMBL/GenBank/DDBJ databases">
        <title>Kangsaoukella pontilimi gen. nov., sp. nov., a new member of the family Rhodobacteraceae isolated from a tidal mudflat.</title>
        <authorList>
            <person name="Kim I.S."/>
        </authorList>
    </citation>
    <scope>NUCLEOTIDE SEQUENCE [LARGE SCALE GENOMIC DNA]</scope>
    <source>
        <strain evidence="2 3">GH1-50</strain>
    </source>
</reference>
<keyword evidence="1" id="KW-1133">Transmembrane helix</keyword>
<comment type="caution">
    <text evidence="2">The sequence shown here is derived from an EMBL/GenBank/DDBJ whole genome shotgun (WGS) entry which is preliminary data.</text>
</comment>
<accession>A0A7C9MEW1</accession>